<dbReference type="PANTHER" id="PTHR37610:SF99">
    <property type="entry name" value="RETROTRANSPOSON COPIA-LIKE N-TERMINAL DOMAIN-CONTAINING PROTEIN"/>
    <property type="match status" value="1"/>
</dbReference>
<accession>A0AAV0EYW2</accession>
<dbReference type="EMBL" id="CAMAPF010000949">
    <property type="protein sequence ID" value="CAH9128341.1"/>
    <property type="molecule type" value="Genomic_DNA"/>
</dbReference>
<protein>
    <recommendedName>
        <fullName evidence="4">Retrotransposon Copia-like N-terminal domain-containing protein</fullName>
    </recommendedName>
</protein>
<feature type="region of interest" description="Disordered" evidence="1">
    <location>
        <begin position="1"/>
        <end position="36"/>
    </location>
</feature>
<comment type="caution">
    <text evidence="2">The sequence shown here is derived from an EMBL/GenBank/DDBJ whole genome shotgun (WGS) entry which is preliminary data.</text>
</comment>
<organism evidence="2 3">
    <name type="scientific">Cuscuta epithymum</name>
    <dbReference type="NCBI Taxonomy" id="186058"/>
    <lineage>
        <taxon>Eukaryota</taxon>
        <taxon>Viridiplantae</taxon>
        <taxon>Streptophyta</taxon>
        <taxon>Embryophyta</taxon>
        <taxon>Tracheophyta</taxon>
        <taxon>Spermatophyta</taxon>
        <taxon>Magnoliopsida</taxon>
        <taxon>eudicotyledons</taxon>
        <taxon>Gunneridae</taxon>
        <taxon>Pentapetalae</taxon>
        <taxon>asterids</taxon>
        <taxon>lamiids</taxon>
        <taxon>Solanales</taxon>
        <taxon>Convolvulaceae</taxon>
        <taxon>Cuscuteae</taxon>
        <taxon>Cuscuta</taxon>
        <taxon>Cuscuta subgen. Cuscuta</taxon>
    </lineage>
</organism>
<feature type="region of interest" description="Disordered" evidence="1">
    <location>
        <begin position="56"/>
        <end position="76"/>
    </location>
</feature>
<evidence type="ECO:0000313" key="3">
    <source>
        <dbReference type="Proteomes" id="UP001152523"/>
    </source>
</evidence>
<feature type="compositionally biased region" description="Polar residues" evidence="1">
    <location>
        <begin position="56"/>
        <end position="68"/>
    </location>
</feature>
<gene>
    <name evidence="2" type="ORF">CEPIT_LOCUS29008</name>
</gene>
<proteinExistence type="predicted"/>
<dbReference type="PANTHER" id="PTHR37610">
    <property type="entry name" value="CCHC-TYPE DOMAIN-CONTAINING PROTEIN"/>
    <property type="match status" value="1"/>
</dbReference>
<sequence>MAGTPISAIMTGVVDPRQAPISPEQPQHIGPQAPTQPVLPSSAIISPLGRPAATFETGSSSVVPTTASGDVAASRSPLTPTFRPRLSQFPSLESYSLFNMPEPFSWTPTVSLPPPPVLTSLASNPVIGAPPMPFAGPTFSGQAGVHPLLPGQSSTAPGSAPTSGLLSTLSSQLVFSTPNVTNIVTTRFSAVEDYLPWRTQFESFLVSHSLLGIVDGSIVVPSPADPDYHHWLKIDQTVRSWIFATLARDILMEVYDLKFSHLIWVRLEHRFSQVFTFNMGLCLSSHQNYCFL</sequence>
<name>A0AAV0EYW2_9ASTE</name>
<dbReference type="AlphaFoldDB" id="A0AAV0EYW2"/>
<evidence type="ECO:0000313" key="2">
    <source>
        <dbReference type="EMBL" id="CAH9128341.1"/>
    </source>
</evidence>
<dbReference type="Proteomes" id="UP001152523">
    <property type="component" value="Unassembled WGS sequence"/>
</dbReference>
<evidence type="ECO:0000256" key="1">
    <source>
        <dbReference type="SAM" id="MobiDB-lite"/>
    </source>
</evidence>
<evidence type="ECO:0008006" key="4">
    <source>
        <dbReference type="Google" id="ProtNLM"/>
    </source>
</evidence>
<keyword evidence="3" id="KW-1185">Reference proteome</keyword>
<reference evidence="2" key="1">
    <citation type="submission" date="2022-07" db="EMBL/GenBank/DDBJ databases">
        <authorList>
            <person name="Macas J."/>
            <person name="Novak P."/>
            <person name="Neumann P."/>
        </authorList>
    </citation>
    <scope>NUCLEOTIDE SEQUENCE</scope>
</reference>